<evidence type="ECO:0000256" key="8">
    <source>
        <dbReference type="HAMAP-Rule" id="MF_00265"/>
    </source>
</evidence>
<evidence type="ECO:0000256" key="2">
    <source>
        <dbReference type="ARBA" id="ARBA00022649"/>
    </source>
</evidence>
<dbReference type="EC" id="3.1.-.-" evidence="8"/>
<comment type="caution">
    <text evidence="10">The sequence shown here is derived from an EMBL/GenBank/DDBJ whole genome shotgun (WGS) entry which is preliminary data.</text>
</comment>
<accession>A0A6M1TZN9</accession>
<feature type="binding site" evidence="8">
    <location>
        <position position="5"/>
    </location>
    <ligand>
        <name>Mg(2+)</name>
        <dbReference type="ChEBI" id="CHEBI:18420"/>
    </ligand>
</feature>
<keyword evidence="3 8" id="KW-0540">Nuclease</keyword>
<dbReference type="InterPro" id="IPR002716">
    <property type="entry name" value="PIN_dom"/>
</dbReference>
<dbReference type="SUPFAM" id="SSF88723">
    <property type="entry name" value="PIN domain-like"/>
    <property type="match status" value="1"/>
</dbReference>
<evidence type="ECO:0000313" key="11">
    <source>
        <dbReference type="Proteomes" id="UP000474758"/>
    </source>
</evidence>
<evidence type="ECO:0000313" key="10">
    <source>
        <dbReference type="EMBL" id="NGQ90694.1"/>
    </source>
</evidence>
<keyword evidence="6 8" id="KW-0460">Magnesium</keyword>
<dbReference type="GO" id="GO:0016787">
    <property type="term" value="F:hydrolase activity"/>
    <property type="evidence" value="ECO:0007669"/>
    <property type="project" value="UniProtKB-KW"/>
</dbReference>
<comment type="similarity">
    <text evidence="7 8">Belongs to the PINc/VapC protein family.</text>
</comment>
<dbReference type="GO" id="GO:0004540">
    <property type="term" value="F:RNA nuclease activity"/>
    <property type="evidence" value="ECO:0007669"/>
    <property type="project" value="InterPro"/>
</dbReference>
<dbReference type="PANTHER" id="PTHR33653:SF1">
    <property type="entry name" value="RIBONUCLEASE VAPC2"/>
    <property type="match status" value="1"/>
</dbReference>
<comment type="function">
    <text evidence="8">Toxic component of a toxin-antitoxin (TA) system. An RNase.</text>
</comment>
<dbReference type="Proteomes" id="UP000474758">
    <property type="component" value="Unassembled WGS sequence"/>
</dbReference>
<keyword evidence="2 8" id="KW-1277">Toxin-antitoxin system</keyword>
<comment type="caution">
    <text evidence="8">Lacks conserved residue(s) required for the propagation of feature annotation.</text>
</comment>
<proteinExistence type="inferred from homology"/>
<evidence type="ECO:0000256" key="3">
    <source>
        <dbReference type="ARBA" id="ARBA00022722"/>
    </source>
</evidence>
<evidence type="ECO:0000256" key="1">
    <source>
        <dbReference type="ARBA" id="ARBA00001946"/>
    </source>
</evidence>
<dbReference type="InterPro" id="IPR029060">
    <property type="entry name" value="PIN-like_dom_sf"/>
</dbReference>
<sequence>MILLDTPVISALMDPAPDARILSWFAGNPAARLHISTVTEAELLAAAARLPDGLRQRTIAQIDAMVAEDFAGRVLPLDSAAARDLAAILARAARTGQSIPMVAAQNAAIARANGARLATLNPNAFAGTGVDLINPLDQEPRYVE</sequence>
<dbReference type="GO" id="GO:0090729">
    <property type="term" value="F:toxin activity"/>
    <property type="evidence" value="ECO:0007669"/>
    <property type="project" value="UniProtKB-KW"/>
</dbReference>
<keyword evidence="5 8" id="KW-0378">Hydrolase</keyword>
<dbReference type="InterPro" id="IPR022907">
    <property type="entry name" value="VapC_family"/>
</dbReference>
<keyword evidence="8" id="KW-0800">Toxin</keyword>
<feature type="domain" description="PIN" evidence="9">
    <location>
        <begin position="2"/>
        <end position="123"/>
    </location>
</feature>
<evidence type="ECO:0000256" key="4">
    <source>
        <dbReference type="ARBA" id="ARBA00022723"/>
    </source>
</evidence>
<dbReference type="RefSeq" id="WP_165048443.1">
    <property type="nucleotide sequence ID" value="NZ_JAALFE010000005.1"/>
</dbReference>
<gene>
    <name evidence="8" type="primary">vapC</name>
    <name evidence="10" type="ORF">G5V65_07270</name>
</gene>
<evidence type="ECO:0000256" key="5">
    <source>
        <dbReference type="ARBA" id="ARBA00022801"/>
    </source>
</evidence>
<dbReference type="InterPro" id="IPR050556">
    <property type="entry name" value="Type_II_TA_system_RNase"/>
</dbReference>
<dbReference type="GO" id="GO:0000287">
    <property type="term" value="F:magnesium ion binding"/>
    <property type="evidence" value="ECO:0007669"/>
    <property type="project" value="UniProtKB-UniRule"/>
</dbReference>
<dbReference type="AlphaFoldDB" id="A0A6M1TZN9"/>
<comment type="cofactor">
    <cofactor evidence="1 8">
        <name>Mg(2+)</name>
        <dbReference type="ChEBI" id="CHEBI:18420"/>
    </cofactor>
</comment>
<dbReference type="PANTHER" id="PTHR33653">
    <property type="entry name" value="RIBONUCLEASE VAPC2"/>
    <property type="match status" value="1"/>
</dbReference>
<evidence type="ECO:0000259" key="9">
    <source>
        <dbReference type="Pfam" id="PF01850"/>
    </source>
</evidence>
<protein>
    <recommendedName>
        <fullName evidence="8">Ribonuclease VapC</fullName>
        <shortName evidence="8">RNase VapC</shortName>
        <ecNumber evidence="8">3.1.-.-</ecNumber>
    </recommendedName>
    <alternativeName>
        <fullName evidence="8">Toxin VapC</fullName>
    </alternativeName>
</protein>
<dbReference type="HAMAP" id="MF_00265">
    <property type="entry name" value="VapC_Nob1"/>
    <property type="match status" value="1"/>
</dbReference>
<keyword evidence="4 8" id="KW-0479">Metal-binding</keyword>
<keyword evidence="11" id="KW-1185">Reference proteome</keyword>
<reference evidence="10 11" key="1">
    <citation type="submission" date="2020-02" db="EMBL/GenBank/DDBJ databases">
        <title>Rhodobacter translucens sp. nov., a novel bacterium isolated from activated sludge.</title>
        <authorList>
            <person name="Liu J."/>
        </authorList>
    </citation>
    <scope>NUCLEOTIDE SEQUENCE [LARGE SCALE GENOMIC DNA]</scope>
    <source>
        <strain evidence="10 11">HX-7-19</strain>
    </source>
</reference>
<evidence type="ECO:0000256" key="6">
    <source>
        <dbReference type="ARBA" id="ARBA00022842"/>
    </source>
</evidence>
<dbReference type="Gene3D" id="3.40.50.1010">
    <property type="entry name" value="5'-nuclease"/>
    <property type="match status" value="1"/>
</dbReference>
<dbReference type="EMBL" id="JAALFE010000005">
    <property type="protein sequence ID" value="NGQ90694.1"/>
    <property type="molecule type" value="Genomic_DNA"/>
</dbReference>
<dbReference type="Pfam" id="PF01850">
    <property type="entry name" value="PIN"/>
    <property type="match status" value="1"/>
</dbReference>
<name>A0A6M1TZN9_9RHOB</name>
<evidence type="ECO:0000256" key="7">
    <source>
        <dbReference type="ARBA" id="ARBA00038093"/>
    </source>
</evidence>
<organism evidence="10 11">
    <name type="scientific">Paragemmobacter kunshanensis</name>
    <dbReference type="NCBI Taxonomy" id="2583234"/>
    <lineage>
        <taxon>Bacteria</taxon>
        <taxon>Pseudomonadati</taxon>
        <taxon>Pseudomonadota</taxon>
        <taxon>Alphaproteobacteria</taxon>
        <taxon>Rhodobacterales</taxon>
        <taxon>Paracoccaceae</taxon>
        <taxon>Paragemmobacter</taxon>
    </lineage>
</organism>